<proteinExistence type="predicted"/>
<gene>
    <name evidence="2" type="ORF">EWH70_14980</name>
</gene>
<keyword evidence="3" id="KW-1185">Reference proteome</keyword>
<evidence type="ECO:0000256" key="1">
    <source>
        <dbReference type="SAM" id="Phobius"/>
    </source>
</evidence>
<keyword evidence="1" id="KW-1133">Transmembrane helix</keyword>
<sequence length="114" mass="12237">MGFKKAAAMIACLLMLVIGGVATPFGLLVLLFATDPPSGRPTCDGKAMYPGDSCYWEPSGHEATYEEIMERRKSGEGEREALVNGGILLGGGVVLLLGGGWLYRHPPRDADERR</sequence>
<feature type="transmembrane region" description="Helical" evidence="1">
    <location>
        <begin position="81"/>
        <end position="103"/>
    </location>
</feature>
<dbReference type="AlphaFoldDB" id="A0A4Q7J7X8"/>
<feature type="transmembrane region" description="Helical" evidence="1">
    <location>
        <begin position="6"/>
        <end position="32"/>
    </location>
</feature>
<dbReference type="Proteomes" id="UP000292003">
    <property type="component" value="Unassembled WGS sequence"/>
</dbReference>
<reference evidence="2 3" key="1">
    <citation type="submission" date="2019-02" db="EMBL/GenBank/DDBJ databases">
        <title>Draft genome sequence of Amycolatopsis sp. 8-3EHSu isolated from roots of Suaeda maritima.</title>
        <authorList>
            <person name="Duangmal K."/>
            <person name="Chantavorakit T."/>
        </authorList>
    </citation>
    <scope>NUCLEOTIDE SEQUENCE [LARGE SCALE GENOMIC DNA]</scope>
    <source>
        <strain evidence="2 3">8-3EHSu</strain>
    </source>
</reference>
<keyword evidence="1" id="KW-0812">Transmembrane</keyword>
<dbReference type="RefSeq" id="WP_130476000.1">
    <property type="nucleotide sequence ID" value="NZ_SFCC01000007.1"/>
</dbReference>
<name>A0A4Q7J7X8_9PSEU</name>
<dbReference type="EMBL" id="SFCC01000007">
    <property type="protein sequence ID" value="RZQ62996.1"/>
    <property type="molecule type" value="Genomic_DNA"/>
</dbReference>
<accession>A0A4Q7J7X8</accession>
<evidence type="ECO:0000313" key="2">
    <source>
        <dbReference type="EMBL" id="RZQ62996.1"/>
    </source>
</evidence>
<protein>
    <submittedName>
        <fullName evidence="2">Uncharacterized protein</fullName>
    </submittedName>
</protein>
<keyword evidence="1" id="KW-0472">Membrane</keyword>
<organism evidence="2 3">
    <name type="scientific">Amycolatopsis suaedae</name>
    <dbReference type="NCBI Taxonomy" id="2510978"/>
    <lineage>
        <taxon>Bacteria</taxon>
        <taxon>Bacillati</taxon>
        <taxon>Actinomycetota</taxon>
        <taxon>Actinomycetes</taxon>
        <taxon>Pseudonocardiales</taxon>
        <taxon>Pseudonocardiaceae</taxon>
        <taxon>Amycolatopsis</taxon>
    </lineage>
</organism>
<evidence type="ECO:0000313" key="3">
    <source>
        <dbReference type="Proteomes" id="UP000292003"/>
    </source>
</evidence>
<comment type="caution">
    <text evidence="2">The sequence shown here is derived from an EMBL/GenBank/DDBJ whole genome shotgun (WGS) entry which is preliminary data.</text>
</comment>